<dbReference type="InterPro" id="IPR018499">
    <property type="entry name" value="Tetraspanin/Peripherin"/>
</dbReference>
<dbReference type="SUPFAM" id="SSF48652">
    <property type="entry name" value="Tetraspanin"/>
    <property type="match status" value="1"/>
</dbReference>
<evidence type="ECO:0000313" key="7">
    <source>
        <dbReference type="EMBL" id="CAF1116999.1"/>
    </source>
</evidence>
<evidence type="ECO:0000256" key="6">
    <source>
        <dbReference type="SAM" id="Phobius"/>
    </source>
</evidence>
<feature type="transmembrane region" description="Helical" evidence="6">
    <location>
        <begin position="256"/>
        <end position="278"/>
    </location>
</feature>
<comment type="subcellular location">
    <subcellularLocation>
        <location evidence="1">Membrane</location>
        <topology evidence="1">Multi-pass membrane protein</topology>
    </subcellularLocation>
</comment>
<dbReference type="Pfam" id="PF00335">
    <property type="entry name" value="Tetraspanin"/>
    <property type="match status" value="1"/>
</dbReference>
<feature type="transmembrane region" description="Helical" evidence="6">
    <location>
        <begin position="72"/>
        <end position="99"/>
    </location>
</feature>
<dbReference type="GO" id="GO:0005886">
    <property type="term" value="C:plasma membrane"/>
    <property type="evidence" value="ECO:0007669"/>
    <property type="project" value="TreeGrafter"/>
</dbReference>
<dbReference type="Proteomes" id="UP000663889">
    <property type="component" value="Unassembled WGS sequence"/>
</dbReference>
<evidence type="ECO:0000256" key="1">
    <source>
        <dbReference type="ARBA" id="ARBA00004141"/>
    </source>
</evidence>
<keyword evidence="4 6" id="KW-0472">Membrane</keyword>
<evidence type="ECO:0000313" key="8">
    <source>
        <dbReference type="Proteomes" id="UP000663889"/>
    </source>
</evidence>
<dbReference type="PANTHER" id="PTHR19282:SF534">
    <property type="entry name" value="TETRASPANIN FAMILY-RELATED"/>
    <property type="match status" value="1"/>
</dbReference>
<dbReference type="CDD" id="cd03127">
    <property type="entry name" value="tetraspanin_LEL"/>
    <property type="match status" value="1"/>
</dbReference>
<organism evidence="7 8">
    <name type="scientific">Rotaria sordida</name>
    <dbReference type="NCBI Taxonomy" id="392033"/>
    <lineage>
        <taxon>Eukaryota</taxon>
        <taxon>Metazoa</taxon>
        <taxon>Spiralia</taxon>
        <taxon>Gnathifera</taxon>
        <taxon>Rotifera</taxon>
        <taxon>Eurotatoria</taxon>
        <taxon>Bdelloidea</taxon>
        <taxon>Philodinida</taxon>
        <taxon>Philodinidae</taxon>
        <taxon>Rotaria</taxon>
    </lineage>
</organism>
<evidence type="ECO:0000256" key="3">
    <source>
        <dbReference type="ARBA" id="ARBA00022989"/>
    </source>
</evidence>
<accession>A0A814QAJ4</accession>
<proteinExistence type="predicted"/>
<dbReference type="PANTHER" id="PTHR19282">
    <property type="entry name" value="TETRASPANIN"/>
    <property type="match status" value="1"/>
</dbReference>
<reference evidence="7" key="1">
    <citation type="submission" date="2021-02" db="EMBL/GenBank/DDBJ databases">
        <authorList>
            <person name="Nowell W R."/>
        </authorList>
    </citation>
    <scope>NUCLEOTIDE SEQUENCE</scope>
</reference>
<comment type="caution">
    <text evidence="7">The sequence shown here is derived from an EMBL/GenBank/DDBJ whole genome shotgun (WGS) entry which is preliminary data.</text>
</comment>
<name>A0A814QAJ4_9BILA</name>
<dbReference type="Gene3D" id="1.10.1450.10">
    <property type="entry name" value="Tetraspanin"/>
    <property type="match status" value="1"/>
</dbReference>
<feature type="region of interest" description="Disordered" evidence="5">
    <location>
        <begin position="396"/>
        <end position="431"/>
    </location>
</feature>
<evidence type="ECO:0000256" key="5">
    <source>
        <dbReference type="SAM" id="MobiDB-lite"/>
    </source>
</evidence>
<evidence type="ECO:0008006" key="9">
    <source>
        <dbReference type="Google" id="ProtNLM"/>
    </source>
</evidence>
<evidence type="ECO:0000256" key="4">
    <source>
        <dbReference type="ARBA" id="ARBA00023136"/>
    </source>
</evidence>
<evidence type="ECO:0000256" key="2">
    <source>
        <dbReference type="ARBA" id="ARBA00022692"/>
    </source>
</evidence>
<feature type="transmembrane region" description="Helical" evidence="6">
    <location>
        <begin position="105"/>
        <end position="127"/>
    </location>
</feature>
<feature type="compositionally biased region" description="Acidic residues" evidence="5">
    <location>
        <begin position="400"/>
        <end position="411"/>
    </location>
</feature>
<dbReference type="AlphaFoldDB" id="A0A814QAJ4"/>
<dbReference type="PRINTS" id="PR00259">
    <property type="entry name" value="TMFOUR"/>
</dbReference>
<gene>
    <name evidence="7" type="ORF">SEV965_LOCUS16694</name>
</gene>
<feature type="transmembrane region" description="Helical" evidence="6">
    <location>
        <begin position="16"/>
        <end position="43"/>
    </location>
</feature>
<protein>
    <recommendedName>
        <fullName evidence="9">Tetraspanin</fullName>
    </recommendedName>
</protein>
<keyword evidence="2 6" id="KW-0812">Transmembrane</keyword>
<dbReference type="InterPro" id="IPR008952">
    <property type="entry name" value="Tetraspanin_EC2_sf"/>
</dbReference>
<sequence>MGSGVGHGSMSLSMKFIRFLIIILNMAFIVAGVTLLVIGIYVVKDPKMQQLRPLFNADLASKNSQSLSTIEIFAFALIAIGGIILIIGLLGCCGAIKGFRFLHVIYAIIIGGIILAEIGIIIFYVVYQNRFKSEFVNKLQESIVKYYVGTPINNSETVNAVSVSWDFLQFNLQCCGAVNKSDYSNAIHWNRTNPYDPDTNLTVPLTCCPLNTTKNWSNLPTNMSEASTCATTSVNPYSQGCYDRLIDLLARYKNNIIIGAVVVGVLEIFALLFALLLYCQLLSLQQTLENDKFLLYHQMHEDIQRKIDELEILKNKTQVCSNILQEMFPHNQQQLISPNKKRFDSPESLKENKKQRKLNYFNGSMKTMDKDNLAIFYQLSDIDIIEDWAIIQSSLNESDHDNEDDDEDDDTSQSNMNCFKQEQFDDDENRV</sequence>
<dbReference type="EMBL" id="CAJNOU010000926">
    <property type="protein sequence ID" value="CAF1116999.1"/>
    <property type="molecule type" value="Genomic_DNA"/>
</dbReference>
<keyword evidence="3 6" id="KW-1133">Transmembrane helix</keyword>